<sequence>SESLDVDALESYADPVTATPYAVDEFSSSEALSESFPAVDATSLSSDSAIKPLLVEYDAATMPKCLLPSDVERD</sequence>
<accession>A0A392V0H5</accession>
<dbReference type="Proteomes" id="UP000265520">
    <property type="component" value="Unassembled WGS sequence"/>
</dbReference>
<keyword evidence="2" id="KW-1185">Reference proteome</keyword>
<proteinExistence type="predicted"/>
<reference evidence="1 2" key="1">
    <citation type="journal article" date="2018" name="Front. Plant Sci.">
        <title>Red Clover (Trifolium pratense) and Zigzag Clover (T. medium) - A Picture of Genomic Similarities and Differences.</title>
        <authorList>
            <person name="Dluhosova J."/>
            <person name="Istvanek J."/>
            <person name="Nedelnik J."/>
            <person name="Repkova J."/>
        </authorList>
    </citation>
    <scope>NUCLEOTIDE SEQUENCE [LARGE SCALE GENOMIC DNA]</scope>
    <source>
        <strain evidence="2">cv. 10/8</strain>
        <tissue evidence="1">Leaf</tissue>
    </source>
</reference>
<protein>
    <submittedName>
        <fullName evidence="1">Uncharacterized protein</fullName>
    </submittedName>
</protein>
<dbReference type="AlphaFoldDB" id="A0A392V0H5"/>
<evidence type="ECO:0000313" key="2">
    <source>
        <dbReference type="Proteomes" id="UP000265520"/>
    </source>
</evidence>
<organism evidence="1 2">
    <name type="scientific">Trifolium medium</name>
    <dbReference type="NCBI Taxonomy" id="97028"/>
    <lineage>
        <taxon>Eukaryota</taxon>
        <taxon>Viridiplantae</taxon>
        <taxon>Streptophyta</taxon>
        <taxon>Embryophyta</taxon>
        <taxon>Tracheophyta</taxon>
        <taxon>Spermatophyta</taxon>
        <taxon>Magnoliopsida</taxon>
        <taxon>eudicotyledons</taxon>
        <taxon>Gunneridae</taxon>
        <taxon>Pentapetalae</taxon>
        <taxon>rosids</taxon>
        <taxon>fabids</taxon>
        <taxon>Fabales</taxon>
        <taxon>Fabaceae</taxon>
        <taxon>Papilionoideae</taxon>
        <taxon>50 kb inversion clade</taxon>
        <taxon>NPAAA clade</taxon>
        <taxon>Hologalegina</taxon>
        <taxon>IRL clade</taxon>
        <taxon>Trifolieae</taxon>
        <taxon>Trifolium</taxon>
    </lineage>
</organism>
<evidence type="ECO:0000313" key="1">
    <source>
        <dbReference type="EMBL" id="MCI80933.1"/>
    </source>
</evidence>
<comment type="caution">
    <text evidence="1">The sequence shown here is derived from an EMBL/GenBank/DDBJ whole genome shotgun (WGS) entry which is preliminary data.</text>
</comment>
<feature type="non-terminal residue" evidence="1">
    <location>
        <position position="1"/>
    </location>
</feature>
<dbReference type="EMBL" id="LXQA011006731">
    <property type="protein sequence ID" value="MCI80933.1"/>
    <property type="molecule type" value="Genomic_DNA"/>
</dbReference>
<name>A0A392V0H5_9FABA</name>
<feature type="non-terminal residue" evidence="1">
    <location>
        <position position="74"/>
    </location>
</feature>